<dbReference type="PROSITE" id="PS00527">
    <property type="entry name" value="RIBOSOMAL_S14"/>
    <property type="match status" value="1"/>
</dbReference>
<dbReference type="EMBL" id="JALIDZ010000012">
    <property type="protein sequence ID" value="MCT8974503.1"/>
    <property type="molecule type" value="Genomic_DNA"/>
</dbReference>
<dbReference type="PANTHER" id="PTHR19836">
    <property type="entry name" value="30S RIBOSOMAL PROTEIN S14"/>
    <property type="match status" value="1"/>
</dbReference>
<dbReference type="GO" id="GO:0006412">
    <property type="term" value="P:translation"/>
    <property type="evidence" value="ECO:0007669"/>
    <property type="project" value="UniProtKB-UniRule"/>
</dbReference>
<dbReference type="GO" id="GO:0015935">
    <property type="term" value="C:small ribosomal subunit"/>
    <property type="evidence" value="ECO:0007669"/>
    <property type="project" value="TreeGrafter"/>
</dbReference>
<evidence type="ECO:0000256" key="3">
    <source>
        <dbReference type="ARBA" id="ARBA00022980"/>
    </source>
</evidence>
<dbReference type="GO" id="GO:0003735">
    <property type="term" value="F:structural constituent of ribosome"/>
    <property type="evidence" value="ECO:0007669"/>
    <property type="project" value="InterPro"/>
</dbReference>
<dbReference type="GO" id="GO:0005737">
    <property type="term" value="C:cytoplasm"/>
    <property type="evidence" value="ECO:0007669"/>
    <property type="project" value="UniProtKB-ARBA"/>
</dbReference>
<proteinExistence type="inferred from homology"/>
<dbReference type="InterPro" id="IPR018271">
    <property type="entry name" value="Ribosomal_uS14_CS"/>
</dbReference>
<dbReference type="Pfam" id="PF00253">
    <property type="entry name" value="Ribosomal_S14"/>
    <property type="match status" value="1"/>
</dbReference>
<dbReference type="AlphaFoldDB" id="A0AAW5R758"/>
<protein>
    <recommendedName>
        <fullName evidence="5 7">Small ribosomal subunit protein uS14</fullName>
    </recommendedName>
</protein>
<accession>A0AAW5R758</accession>
<dbReference type="InterPro" id="IPR023036">
    <property type="entry name" value="Ribosomal_uS14_bac/plastid"/>
</dbReference>
<gene>
    <name evidence="7 8" type="primary">rpsN</name>
    <name evidence="8" type="ORF">MUB46_21770</name>
</gene>
<evidence type="ECO:0000256" key="1">
    <source>
        <dbReference type="ARBA" id="ARBA00003686"/>
    </source>
</evidence>
<dbReference type="NCBIfam" id="NF006477">
    <property type="entry name" value="PRK08881.1"/>
    <property type="match status" value="1"/>
</dbReference>
<keyword evidence="7" id="KW-0699">rRNA-binding</keyword>
<comment type="caution">
    <text evidence="8">The sequence shown here is derived from an EMBL/GenBank/DDBJ whole genome shotgun (WGS) entry which is preliminary data.</text>
</comment>
<comment type="subunit">
    <text evidence="6 7">Part of the 30S ribosomal subunit. Contacts proteins S3 and S10.</text>
</comment>
<evidence type="ECO:0000313" key="8">
    <source>
        <dbReference type="EMBL" id="MCT8974503.1"/>
    </source>
</evidence>
<dbReference type="InterPro" id="IPR001209">
    <property type="entry name" value="Ribosomal_uS14"/>
</dbReference>
<keyword evidence="7" id="KW-0694">RNA-binding</keyword>
<dbReference type="PANTHER" id="PTHR19836:SF19">
    <property type="entry name" value="SMALL RIBOSOMAL SUBUNIT PROTEIN US14M"/>
    <property type="match status" value="1"/>
</dbReference>
<dbReference type="SUPFAM" id="SSF57716">
    <property type="entry name" value="Glucocorticoid receptor-like (DNA-binding domain)"/>
    <property type="match status" value="1"/>
</dbReference>
<dbReference type="GO" id="GO:0019843">
    <property type="term" value="F:rRNA binding"/>
    <property type="evidence" value="ECO:0007669"/>
    <property type="project" value="UniProtKB-UniRule"/>
</dbReference>
<keyword evidence="3 7" id="KW-0689">Ribosomal protein</keyword>
<evidence type="ECO:0000313" key="9">
    <source>
        <dbReference type="Proteomes" id="UP001320898"/>
    </source>
</evidence>
<evidence type="ECO:0000256" key="2">
    <source>
        <dbReference type="ARBA" id="ARBA00009083"/>
    </source>
</evidence>
<reference evidence="8 9" key="1">
    <citation type="submission" date="2022-04" db="EMBL/GenBank/DDBJ databases">
        <authorList>
            <person name="Ye Y.-Q."/>
            <person name="Du Z.-J."/>
        </authorList>
    </citation>
    <scope>NUCLEOTIDE SEQUENCE [LARGE SCALE GENOMIC DNA]</scope>
    <source>
        <strain evidence="8 9">A6E488</strain>
    </source>
</reference>
<dbReference type="FunFam" id="1.10.287.1480:FF:000001">
    <property type="entry name" value="30S ribosomal protein S14"/>
    <property type="match status" value="1"/>
</dbReference>
<evidence type="ECO:0000256" key="6">
    <source>
        <dbReference type="ARBA" id="ARBA00047110"/>
    </source>
</evidence>
<name>A0AAW5R758_9HYPH</name>
<keyword evidence="9" id="KW-1185">Reference proteome</keyword>
<dbReference type="HAMAP" id="MF_00537">
    <property type="entry name" value="Ribosomal_uS14_1"/>
    <property type="match status" value="1"/>
</dbReference>
<evidence type="ECO:0000256" key="7">
    <source>
        <dbReference type="HAMAP-Rule" id="MF_00537"/>
    </source>
</evidence>
<organism evidence="8 9">
    <name type="scientific">Microbaculum marinisediminis</name>
    <dbReference type="NCBI Taxonomy" id="2931392"/>
    <lineage>
        <taxon>Bacteria</taxon>
        <taxon>Pseudomonadati</taxon>
        <taxon>Pseudomonadota</taxon>
        <taxon>Alphaproteobacteria</taxon>
        <taxon>Hyphomicrobiales</taxon>
        <taxon>Tepidamorphaceae</taxon>
        <taxon>Microbaculum</taxon>
    </lineage>
</organism>
<comment type="similarity">
    <text evidence="2 7">Belongs to the universal ribosomal protein uS14 family.</text>
</comment>
<dbReference type="RefSeq" id="WP_261618087.1">
    <property type="nucleotide sequence ID" value="NZ_JALIDZ010000012.1"/>
</dbReference>
<evidence type="ECO:0000256" key="4">
    <source>
        <dbReference type="ARBA" id="ARBA00023274"/>
    </source>
</evidence>
<keyword evidence="4 7" id="KW-0687">Ribonucleoprotein</keyword>
<comment type="function">
    <text evidence="1 7">Binds 16S rRNA, required for the assembly of 30S particles and may also be responsible for determining the conformation of the 16S rRNA at the A site.</text>
</comment>
<dbReference type="Proteomes" id="UP001320898">
    <property type="component" value="Unassembled WGS sequence"/>
</dbReference>
<evidence type="ECO:0000256" key="5">
    <source>
        <dbReference type="ARBA" id="ARBA00035167"/>
    </source>
</evidence>
<dbReference type="Gene3D" id="1.10.287.1480">
    <property type="match status" value="1"/>
</dbReference>
<sequence>MAKKSAIEKNRNRARLVKKYAGKRERLRAIAEDESLSMEERFQARLKLAALPRNSAPSRIRNRCEVSGRPRGVYRKLKLSRIALRELGSRGMIPGMVKSSW</sequence>